<evidence type="ECO:0000256" key="1">
    <source>
        <dbReference type="SAM" id="MobiDB-lite"/>
    </source>
</evidence>
<proteinExistence type="predicted"/>
<name>A0AAV6UT81_9ARAC</name>
<organism evidence="2 3">
    <name type="scientific">Oedothorax gibbosus</name>
    <dbReference type="NCBI Taxonomy" id="931172"/>
    <lineage>
        <taxon>Eukaryota</taxon>
        <taxon>Metazoa</taxon>
        <taxon>Ecdysozoa</taxon>
        <taxon>Arthropoda</taxon>
        <taxon>Chelicerata</taxon>
        <taxon>Arachnida</taxon>
        <taxon>Araneae</taxon>
        <taxon>Araneomorphae</taxon>
        <taxon>Entelegynae</taxon>
        <taxon>Araneoidea</taxon>
        <taxon>Linyphiidae</taxon>
        <taxon>Erigoninae</taxon>
        <taxon>Oedothorax</taxon>
    </lineage>
</organism>
<protein>
    <recommendedName>
        <fullName evidence="4">Leucine-rich melanocyte differentiation-associated protein</fullName>
    </recommendedName>
</protein>
<reference evidence="2 3" key="1">
    <citation type="journal article" date="2022" name="Nat. Ecol. Evol.">
        <title>A masculinizing supergene underlies an exaggerated male reproductive morph in a spider.</title>
        <authorList>
            <person name="Hendrickx F."/>
            <person name="De Corte Z."/>
            <person name="Sonet G."/>
            <person name="Van Belleghem S.M."/>
            <person name="Kostlbacher S."/>
            <person name="Vangestel C."/>
        </authorList>
    </citation>
    <scope>NUCLEOTIDE SEQUENCE [LARGE SCALE GENOMIC DNA]</scope>
    <source>
        <strain evidence="2">W744_W776</strain>
    </source>
</reference>
<dbReference type="EMBL" id="JAFNEN010000289">
    <property type="protein sequence ID" value="KAG8186800.1"/>
    <property type="molecule type" value="Genomic_DNA"/>
</dbReference>
<evidence type="ECO:0000313" key="3">
    <source>
        <dbReference type="Proteomes" id="UP000827092"/>
    </source>
</evidence>
<gene>
    <name evidence="2" type="ORF">JTE90_010693</name>
</gene>
<comment type="caution">
    <text evidence="2">The sequence shown here is derived from an EMBL/GenBank/DDBJ whole genome shotgun (WGS) entry which is preliminary data.</text>
</comment>
<dbReference type="InterPro" id="IPR032675">
    <property type="entry name" value="LRR_dom_sf"/>
</dbReference>
<dbReference type="InterPro" id="IPR001611">
    <property type="entry name" value="Leu-rich_rpt"/>
</dbReference>
<dbReference type="FunFam" id="3.80.10.10:FF:000695">
    <property type="entry name" value="leucine-rich melanocyte differentiation-associated protein"/>
    <property type="match status" value="1"/>
</dbReference>
<dbReference type="InterPro" id="IPR043313">
    <property type="entry name" value="LRMDA"/>
</dbReference>
<dbReference type="Gene3D" id="3.80.10.10">
    <property type="entry name" value="Ribonuclease Inhibitor"/>
    <property type="match status" value="1"/>
</dbReference>
<dbReference type="AlphaFoldDB" id="A0AAV6UT81"/>
<evidence type="ECO:0000313" key="2">
    <source>
        <dbReference type="EMBL" id="KAG8186800.1"/>
    </source>
</evidence>
<evidence type="ECO:0008006" key="4">
    <source>
        <dbReference type="Google" id="ProtNLM"/>
    </source>
</evidence>
<keyword evidence="3" id="KW-1185">Reference proteome</keyword>
<dbReference type="PANTHER" id="PTHR46282:SF2">
    <property type="entry name" value="LEUCINE-RICH MELANOCYTE DIFFERENTIATION-ASSOCIATED PROTEIN"/>
    <property type="match status" value="1"/>
</dbReference>
<dbReference type="PANTHER" id="PTHR46282">
    <property type="entry name" value="LEUCINE-RICH MELANOCYTE DIFFERENTIATION-ASSOCIATED PROTEIN"/>
    <property type="match status" value="1"/>
</dbReference>
<dbReference type="Pfam" id="PF14580">
    <property type="entry name" value="LRR_9"/>
    <property type="match status" value="1"/>
</dbReference>
<accession>A0AAV6UT81</accession>
<dbReference type="Proteomes" id="UP000827092">
    <property type="component" value="Unassembled WGS sequence"/>
</dbReference>
<dbReference type="SUPFAM" id="SSF52058">
    <property type="entry name" value="L domain-like"/>
    <property type="match status" value="1"/>
</dbReference>
<feature type="region of interest" description="Disordered" evidence="1">
    <location>
        <begin position="270"/>
        <end position="322"/>
    </location>
</feature>
<dbReference type="PROSITE" id="PS51450">
    <property type="entry name" value="LRR"/>
    <property type="match status" value="1"/>
</dbReference>
<sequence>MDNLQEDENAHMKDEQLSPELAVIWASCFLEYFLGDSKCEDQEMRAYSEDEEELSSFEYSFDMASIESAEADVEEVGDASDKKFSHVCIVTYWTIDRQVCGVDLSYIGQDCYAIPAILGKMYGNKTRRLDCSFNSIRTLENLELFPYLEELILDNNDLNDLASFIPLPHLHTLSLNKNHFLDLETLLKQLTICYPHLTYLSLLGNPACPDQLSNSEKDEEDYERYRYFIIHQIPNLKFLDSTPVKTSEKAEAQRIGGFMRVARPKIEVAHEASDETDDSQRYSPLPSANNKGGTHRGSFGKLRQRYTGTQSEGNRFIRDTEL</sequence>